<feature type="transmembrane region" description="Helical" evidence="1">
    <location>
        <begin position="587"/>
        <end position="610"/>
    </location>
</feature>
<evidence type="ECO:0000313" key="4">
    <source>
        <dbReference type="Proteomes" id="UP000823485"/>
    </source>
</evidence>
<proteinExistence type="predicted"/>
<dbReference type="EMBL" id="JAFBFH010000040">
    <property type="protein sequence ID" value="MBM7717204.1"/>
    <property type="molecule type" value="Genomic_DNA"/>
</dbReference>
<reference evidence="3 4" key="1">
    <citation type="submission" date="2021-01" db="EMBL/GenBank/DDBJ databases">
        <title>Genomic Encyclopedia of Type Strains, Phase IV (KMG-IV): sequencing the most valuable type-strain genomes for metagenomic binning, comparative biology and taxonomic classification.</title>
        <authorList>
            <person name="Goeker M."/>
        </authorList>
    </citation>
    <scope>NUCLEOTIDE SEQUENCE [LARGE SCALE GENOMIC DNA]</scope>
    <source>
        <strain evidence="3 4">DSM 105453</strain>
    </source>
</reference>
<dbReference type="PANTHER" id="PTHR37813:SF1">
    <property type="entry name" value="FELS-2 PROPHAGE PROTEIN"/>
    <property type="match status" value="1"/>
</dbReference>
<feature type="transmembrane region" description="Helical" evidence="1">
    <location>
        <begin position="622"/>
        <end position="650"/>
    </location>
</feature>
<dbReference type="NCBIfam" id="TIGR02675">
    <property type="entry name" value="tape_meas_nterm"/>
    <property type="match status" value="1"/>
</dbReference>
<feature type="transmembrane region" description="Helical" evidence="1">
    <location>
        <begin position="558"/>
        <end position="581"/>
    </location>
</feature>
<dbReference type="RefSeq" id="WP_205180215.1">
    <property type="nucleotide sequence ID" value="NZ_JAFBFH010000040.1"/>
</dbReference>
<keyword evidence="1" id="KW-0472">Membrane</keyword>
<dbReference type="InterPro" id="IPR013491">
    <property type="entry name" value="Tape_meas_N"/>
</dbReference>
<feature type="transmembrane region" description="Helical" evidence="1">
    <location>
        <begin position="727"/>
        <end position="748"/>
    </location>
</feature>
<feature type="domain" description="Tape measure protein N-terminal" evidence="2">
    <location>
        <begin position="87"/>
        <end position="253"/>
    </location>
</feature>
<accession>A0ABS2RDF1</accession>
<feature type="transmembrane region" description="Helical" evidence="1">
    <location>
        <begin position="364"/>
        <end position="385"/>
    </location>
</feature>
<keyword evidence="4" id="KW-1185">Reference proteome</keyword>
<feature type="transmembrane region" description="Helical" evidence="1">
    <location>
        <begin position="325"/>
        <end position="344"/>
    </location>
</feature>
<keyword evidence="1" id="KW-0812">Transmembrane</keyword>
<dbReference type="InterPro" id="IPR016024">
    <property type="entry name" value="ARM-type_fold"/>
</dbReference>
<name>A0ABS2RDF1_9BACI</name>
<organism evidence="3 4">
    <name type="scientific">Siminovitchia thermophila</name>
    <dbReference type="NCBI Taxonomy" id="1245522"/>
    <lineage>
        <taxon>Bacteria</taxon>
        <taxon>Bacillati</taxon>
        <taxon>Bacillota</taxon>
        <taxon>Bacilli</taxon>
        <taxon>Bacillales</taxon>
        <taxon>Bacillaceae</taxon>
        <taxon>Siminovitchia</taxon>
    </lineage>
</organism>
<evidence type="ECO:0000313" key="3">
    <source>
        <dbReference type="EMBL" id="MBM7717204.1"/>
    </source>
</evidence>
<dbReference type="PANTHER" id="PTHR37813">
    <property type="entry name" value="FELS-2 PROPHAGE PROTEIN"/>
    <property type="match status" value="1"/>
</dbReference>
<dbReference type="Gene3D" id="1.20.120.20">
    <property type="entry name" value="Apolipoprotein"/>
    <property type="match status" value="1"/>
</dbReference>
<dbReference type="SUPFAM" id="SSF48371">
    <property type="entry name" value="ARM repeat"/>
    <property type="match status" value="1"/>
</dbReference>
<dbReference type="Proteomes" id="UP000823485">
    <property type="component" value="Unassembled WGS sequence"/>
</dbReference>
<feature type="transmembrane region" description="Helical" evidence="1">
    <location>
        <begin position="692"/>
        <end position="715"/>
    </location>
</feature>
<protein>
    <submittedName>
        <fullName evidence="3">Tape measure domain-containing protein</fullName>
    </submittedName>
</protein>
<feature type="transmembrane region" description="Helical" evidence="1">
    <location>
        <begin position="529"/>
        <end position="551"/>
    </location>
</feature>
<evidence type="ECO:0000256" key="1">
    <source>
        <dbReference type="SAM" id="Phobius"/>
    </source>
</evidence>
<evidence type="ECO:0000259" key="2">
    <source>
        <dbReference type="Pfam" id="PF20155"/>
    </source>
</evidence>
<keyword evidence="1" id="KW-1133">Transmembrane helix</keyword>
<gene>
    <name evidence="3" type="ORF">JOC94_004229</name>
</gene>
<comment type="caution">
    <text evidence="3">The sequence shown here is derived from an EMBL/GenBank/DDBJ whole genome shotgun (WGS) entry which is preliminary data.</text>
</comment>
<sequence>MADYTLTAKLIADAKGFQAGFQRAQASLANLQNKVSSVGNRFSSIGKSISGVGDKLTRSITIPAVGATSALTGVTLVKGFNRLVGIDTAKAKLKGLGHDAGSVENIMNSALESVKGTSYGLDEAATTAASAVAAGIKPGKELTRYLSLTGDAAAIAGAGMDEMGAIFNKVQTAQRAYTGDLNMLADRGLPIYQWLAEEAGTTAEAIRDMASEGKISSEMFLNAIEKNIGGAAKIMGQESFTAAIANIWASVARIGANFLDAGGKGGGFFSTMKPLLADFNERLGVVEDKAADLGVKFGEAFNAFLTKAGELKAKFDELSPSMQGLVLKAIAIGAGFMVGIGPALKIVGTLTSGFGSLISFASLLLSPIGLVVAGITALAVVFGVAMATSEEFRGKVFGAFQSIQEVVSNVVSVVLPILQNMWTGAVEGVQTFASEIGGKLLSIFETIGNVITTVVEAIGQFVSSIVDGFQGAGGQVNTLSALFLGFNPVLKIAMLVLSEFGPQIATGFSEIASMAMPLLTLLGESLGQLAAAVIPMVMNVISALLPIVVNLGTTIMEIAMAVIPILIDVFMQLLPVVMSLVETIAGIISKVAPLVSVLIGALLPVLTMLIETIMNIVQAVAPALIAIIEAVIAVFDAIIPVIMAVLSVVVDVLANIIAAITPIISFVAMVISTIISIIAPIVTFIAGVIKNIFSAITPIITFVSGVFSTVFSVISKVFRNVLNTITGVIRTISSVISTLSSVVSRVFSKIFSIATRIMDKVSSVISGVFDGIRNAWDGLTGFVSGVFDGIQGAVETLVSQVKGFVNGVIEGINAAIGLINKIPGVSISKIPQLARGTDDWAGGFARINEGGRGELVMLPSGTQVIPHDVSMRYAREAGRSHSQLYQDNSDFMEPVSGGGSKEIIIPVVLEGREIARVTAPYMDRELGRKRSDRTRAEGGF</sequence>
<feature type="transmembrane region" description="Helical" evidence="1">
    <location>
        <begin position="656"/>
        <end position="685"/>
    </location>
</feature>
<dbReference type="Pfam" id="PF20155">
    <property type="entry name" value="TMP_3"/>
    <property type="match status" value="1"/>
</dbReference>